<keyword evidence="7" id="KW-0934">Plastid</keyword>
<evidence type="ECO:0000256" key="12">
    <source>
        <dbReference type="SAM" id="Phobius"/>
    </source>
</evidence>
<keyword evidence="5" id="KW-0150">Chloroplast</keyword>
<feature type="transmembrane region" description="Helical" evidence="12">
    <location>
        <begin position="97"/>
        <end position="116"/>
    </location>
</feature>
<dbReference type="Pfam" id="PF04725">
    <property type="entry name" value="PsbR"/>
    <property type="match status" value="1"/>
</dbReference>
<keyword evidence="8" id="KW-0809">Transit peptide</keyword>
<evidence type="ECO:0000256" key="10">
    <source>
        <dbReference type="ARBA" id="ARBA00023136"/>
    </source>
</evidence>
<evidence type="ECO:0000256" key="8">
    <source>
        <dbReference type="ARBA" id="ARBA00022946"/>
    </source>
</evidence>
<evidence type="ECO:0000256" key="9">
    <source>
        <dbReference type="ARBA" id="ARBA00023078"/>
    </source>
</evidence>
<dbReference type="InterPro" id="IPR006814">
    <property type="entry name" value="PSII_PsbR"/>
</dbReference>
<protein>
    <recommendedName>
        <fullName evidence="4">Photosystem II 10 kDa polypeptide, chloroplastic</fullName>
    </recommendedName>
</protein>
<keyword evidence="10 12" id="KW-0472">Membrane</keyword>
<evidence type="ECO:0000256" key="6">
    <source>
        <dbReference type="ARBA" id="ARBA00022531"/>
    </source>
</evidence>
<comment type="subcellular location">
    <subcellularLocation>
        <location evidence="2">Plastid</location>
        <location evidence="2">Chloroplast thylakoid membrane</location>
    </subcellularLocation>
</comment>
<evidence type="ECO:0000256" key="5">
    <source>
        <dbReference type="ARBA" id="ARBA00022528"/>
    </source>
</evidence>
<keyword evidence="12" id="KW-0812">Transmembrane</keyword>
<evidence type="ECO:0000256" key="11">
    <source>
        <dbReference type="ARBA" id="ARBA00023276"/>
    </source>
</evidence>
<dbReference type="PANTHER" id="PTHR34369:SF7">
    <property type="entry name" value="PHOTOSYSTEM II 10 KDA POLYPEPTIDE, CHLOROPLASTIC"/>
    <property type="match status" value="1"/>
</dbReference>
<evidence type="ECO:0000256" key="4">
    <source>
        <dbReference type="ARBA" id="ARBA00018725"/>
    </source>
</evidence>
<evidence type="ECO:0000256" key="1">
    <source>
        <dbReference type="ARBA" id="ARBA00002966"/>
    </source>
</evidence>
<evidence type="ECO:0000256" key="7">
    <source>
        <dbReference type="ARBA" id="ARBA00022640"/>
    </source>
</evidence>
<organism evidence="13 14">
    <name type="scientific">Sphagnum troendelagicum</name>
    <dbReference type="NCBI Taxonomy" id="128251"/>
    <lineage>
        <taxon>Eukaryota</taxon>
        <taxon>Viridiplantae</taxon>
        <taxon>Streptophyta</taxon>
        <taxon>Embryophyta</taxon>
        <taxon>Bryophyta</taxon>
        <taxon>Sphagnophytina</taxon>
        <taxon>Sphagnopsida</taxon>
        <taxon>Sphagnales</taxon>
        <taxon>Sphagnaceae</taxon>
        <taxon>Sphagnum</taxon>
    </lineage>
</organism>
<name>A0ABP0TU37_9BRYO</name>
<comment type="function">
    <text evidence="1">Associated with the oxygen-evolving complex of photosystem II.</text>
</comment>
<evidence type="ECO:0000256" key="2">
    <source>
        <dbReference type="ARBA" id="ARBA00004334"/>
    </source>
</evidence>
<keyword evidence="11" id="KW-0604">Photosystem II</keyword>
<proteinExistence type="inferred from homology"/>
<dbReference type="Proteomes" id="UP001497512">
    <property type="component" value="Chromosome 14"/>
</dbReference>
<keyword evidence="6" id="KW-0602">Photosynthesis</keyword>
<keyword evidence="12" id="KW-1133">Transmembrane helix</keyword>
<comment type="similarity">
    <text evidence="3">Belongs to the psbR family.</text>
</comment>
<dbReference type="EMBL" id="OZ019906">
    <property type="protein sequence ID" value="CAK9204858.1"/>
    <property type="molecule type" value="Genomic_DNA"/>
</dbReference>
<evidence type="ECO:0000313" key="13">
    <source>
        <dbReference type="EMBL" id="CAK9204858.1"/>
    </source>
</evidence>
<keyword evidence="9" id="KW-0793">Thylakoid</keyword>
<evidence type="ECO:0000313" key="14">
    <source>
        <dbReference type="Proteomes" id="UP001497512"/>
    </source>
</evidence>
<accession>A0ABP0TU37</accession>
<sequence>MCCVCMRLHTVHSCLFSSSFSFQVVVSKKVQRKEPLDPSRDVKWWKGVDVLGKTPKGKGVYQFVKKYGANIDDYSPIYVPNEWSKTSDSYARGVPGLTIWVTLLGSLLLGGAFLVYSTSALAS</sequence>
<evidence type="ECO:0000256" key="3">
    <source>
        <dbReference type="ARBA" id="ARBA00006659"/>
    </source>
</evidence>
<keyword evidence="14" id="KW-1185">Reference proteome</keyword>
<dbReference type="PANTHER" id="PTHR34369">
    <property type="entry name" value="PHOTOSYSTEM II 10 KDA POLYPEPTIDE, CHLOROPLASTIC"/>
    <property type="match status" value="1"/>
</dbReference>
<reference evidence="13" key="1">
    <citation type="submission" date="2024-02" db="EMBL/GenBank/DDBJ databases">
        <authorList>
            <consortium name="ELIXIR-Norway"/>
            <consortium name="Elixir Norway"/>
        </authorList>
    </citation>
    <scope>NUCLEOTIDE SEQUENCE</scope>
</reference>
<gene>
    <name evidence="13" type="ORF">CSSPTR1EN2_LOCUS7596</name>
</gene>